<feature type="transmembrane region" description="Helical" evidence="10">
    <location>
        <begin position="27"/>
        <end position="49"/>
    </location>
</feature>
<evidence type="ECO:0000256" key="10">
    <source>
        <dbReference type="SAM" id="Phobius"/>
    </source>
</evidence>
<accession>A0ABS5S3U4</accession>
<sequence>MLTNILKAIKAYGGTFALINKLKLWKYFGVPMAISFLTAVLIGFSAWGLSDNLGAIISKIWFWEWGAETFRSISNFIGGIIIVTLGIILYRHIVMALSAPFMSPVSEKIEKHLFGENHSHRKTTNTEQLWRGVRINVRNLLMELLLTIPIILIGFIPVVGVISSVLLFVMQSYYAGFGNMDYTLERHFKYRESIQFVKRNRGLAIGNGIVFMLMLLIPVIGIIMVLPLSVTAASTETLKVIDSSCKVSKTSCKVSKTSCKGL</sequence>
<keyword evidence="5" id="KW-0028">Amino-acid biosynthesis</keyword>
<evidence type="ECO:0000256" key="6">
    <source>
        <dbReference type="ARBA" id="ARBA00022692"/>
    </source>
</evidence>
<dbReference type="Proteomes" id="UP001297092">
    <property type="component" value="Unassembled WGS sequence"/>
</dbReference>
<evidence type="ECO:0000256" key="9">
    <source>
        <dbReference type="ARBA" id="ARBA00023136"/>
    </source>
</evidence>
<evidence type="ECO:0000256" key="8">
    <source>
        <dbReference type="ARBA" id="ARBA00023032"/>
    </source>
</evidence>
<dbReference type="PANTHER" id="PTHR37468">
    <property type="entry name" value="SULFATE TRANSPORTER CYSZ"/>
    <property type="match status" value="1"/>
</dbReference>
<keyword evidence="12" id="KW-1185">Reference proteome</keyword>
<keyword evidence="9 10" id="KW-0472">Membrane</keyword>
<dbReference type="EMBL" id="JAHCTB010000002">
    <property type="protein sequence ID" value="MBT0607877.1"/>
    <property type="molecule type" value="Genomic_DNA"/>
</dbReference>
<evidence type="ECO:0000256" key="3">
    <source>
        <dbReference type="ARBA" id="ARBA00022475"/>
    </source>
</evidence>
<evidence type="ECO:0000256" key="5">
    <source>
        <dbReference type="ARBA" id="ARBA00022605"/>
    </source>
</evidence>
<keyword evidence="2" id="KW-0813">Transport</keyword>
<dbReference type="RefSeq" id="WP_214112717.1">
    <property type="nucleotide sequence ID" value="NZ_JAHCTB010000002.1"/>
</dbReference>
<feature type="transmembrane region" description="Helical" evidence="10">
    <location>
        <begin position="144"/>
        <end position="170"/>
    </location>
</feature>
<evidence type="ECO:0000256" key="4">
    <source>
        <dbReference type="ARBA" id="ARBA00022519"/>
    </source>
</evidence>
<evidence type="ECO:0000256" key="1">
    <source>
        <dbReference type="ARBA" id="ARBA00004141"/>
    </source>
</evidence>
<keyword evidence="4" id="KW-0997">Cell inner membrane</keyword>
<evidence type="ECO:0000313" key="11">
    <source>
        <dbReference type="EMBL" id="MBT0607877.1"/>
    </source>
</evidence>
<organism evidence="11 12">
    <name type="scientific">Aequorivita echinoideorum</name>
    <dbReference type="NCBI Taxonomy" id="1549647"/>
    <lineage>
        <taxon>Bacteria</taxon>
        <taxon>Pseudomonadati</taxon>
        <taxon>Bacteroidota</taxon>
        <taxon>Flavobacteriia</taxon>
        <taxon>Flavobacteriales</taxon>
        <taxon>Flavobacteriaceae</taxon>
        <taxon>Aequorivita</taxon>
    </lineage>
</organism>
<protein>
    <submittedName>
        <fullName evidence="11">EI24 domain-containing protein</fullName>
    </submittedName>
</protein>
<evidence type="ECO:0000313" key="12">
    <source>
        <dbReference type="Proteomes" id="UP001297092"/>
    </source>
</evidence>
<keyword evidence="7 10" id="KW-1133">Transmembrane helix</keyword>
<dbReference type="InterPro" id="IPR050480">
    <property type="entry name" value="CysZ-like"/>
</dbReference>
<reference evidence="11 12" key="1">
    <citation type="submission" date="2021-05" db="EMBL/GenBank/DDBJ databases">
        <title>Aequorivita echinoideorum JCM 30378 genome.</title>
        <authorList>
            <person name="Zhang H."/>
            <person name="Li C."/>
        </authorList>
    </citation>
    <scope>NUCLEOTIDE SEQUENCE [LARGE SCALE GENOMIC DNA]</scope>
    <source>
        <strain evidence="11 12">JCM30378</strain>
    </source>
</reference>
<comment type="caution">
    <text evidence="11">The sequence shown here is derived from an EMBL/GenBank/DDBJ whole genome shotgun (WGS) entry which is preliminary data.</text>
</comment>
<gene>
    <name evidence="11" type="ORF">KIV10_06765</name>
</gene>
<evidence type="ECO:0000256" key="7">
    <source>
        <dbReference type="ARBA" id="ARBA00022989"/>
    </source>
</evidence>
<dbReference type="PANTHER" id="PTHR37468:SF1">
    <property type="entry name" value="SULFATE TRANSPORTER CYSZ"/>
    <property type="match status" value="1"/>
</dbReference>
<dbReference type="InterPro" id="IPR059112">
    <property type="entry name" value="CysZ/EI24"/>
</dbReference>
<name>A0ABS5S3U4_9FLAO</name>
<feature type="transmembrane region" description="Helical" evidence="10">
    <location>
        <begin position="69"/>
        <end position="90"/>
    </location>
</feature>
<feature type="transmembrane region" description="Helical" evidence="10">
    <location>
        <begin position="209"/>
        <end position="230"/>
    </location>
</feature>
<evidence type="ECO:0000256" key="2">
    <source>
        <dbReference type="ARBA" id="ARBA00022448"/>
    </source>
</evidence>
<keyword evidence="3" id="KW-1003">Cell membrane</keyword>
<comment type="subcellular location">
    <subcellularLocation>
        <location evidence="1">Membrane</location>
        <topology evidence="1">Multi-pass membrane protein</topology>
    </subcellularLocation>
</comment>
<keyword evidence="8" id="KW-0764">Sulfate transport</keyword>
<proteinExistence type="predicted"/>
<dbReference type="Pfam" id="PF07264">
    <property type="entry name" value="EI24"/>
    <property type="match status" value="1"/>
</dbReference>
<keyword evidence="6 10" id="KW-0812">Transmembrane</keyword>